<reference evidence="4 5" key="1">
    <citation type="submission" date="2021-05" db="EMBL/GenBank/DDBJ databases">
        <title>Culturable bacteria isolated from Daya Bay.</title>
        <authorList>
            <person name="Zheng W."/>
            <person name="Yu S."/>
            <person name="Huang Y."/>
        </authorList>
    </citation>
    <scope>NUCLEOTIDE SEQUENCE [LARGE SCALE GENOMIC DNA]</scope>
    <source>
        <strain evidence="4 5">DP4N28-5</strain>
    </source>
</reference>
<name>A0ABS6SZY8_9RHOB</name>
<dbReference type="RefSeq" id="WP_218391745.1">
    <property type="nucleotide sequence ID" value="NZ_JAHUZE010000002.1"/>
</dbReference>
<comment type="similarity">
    <text evidence="1 2">Belongs to the CN hydrolase family. Apolipoprotein N-acyltransferase subfamily.</text>
</comment>
<comment type="pathway">
    <text evidence="2">Protein modification; lipoprotein biosynthesis (N-acyl transfer).</text>
</comment>
<dbReference type="CDD" id="cd07571">
    <property type="entry name" value="ALP_N-acyl_transferase"/>
    <property type="match status" value="1"/>
</dbReference>
<keyword evidence="2" id="KW-0012">Acyltransferase</keyword>
<feature type="transmembrane region" description="Helical" evidence="2">
    <location>
        <begin position="101"/>
        <end position="125"/>
    </location>
</feature>
<organism evidence="4 5">
    <name type="scientific">Maritimibacter dapengensis</name>
    <dbReference type="NCBI Taxonomy" id="2836868"/>
    <lineage>
        <taxon>Bacteria</taxon>
        <taxon>Pseudomonadati</taxon>
        <taxon>Pseudomonadota</taxon>
        <taxon>Alphaproteobacteria</taxon>
        <taxon>Rhodobacterales</taxon>
        <taxon>Roseobacteraceae</taxon>
        <taxon>Maritimibacter</taxon>
    </lineage>
</organism>
<evidence type="ECO:0000313" key="5">
    <source>
        <dbReference type="Proteomes" id="UP000756530"/>
    </source>
</evidence>
<dbReference type="Proteomes" id="UP000756530">
    <property type="component" value="Unassembled WGS sequence"/>
</dbReference>
<dbReference type="PANTHER" id="PTHR38686">
    <property type="entry name" value="APOLIPOPROTEIN N-ACYLTRANSFERASE"/>
    <property type="match status" value="1"/>
</dbReference>
<evidence type="ECO:0000256" key="1">
    <source>
        <dbReference type="ARBA" id="ARBA00010065"/>
    </source>
</evidence>
<feature type="transmembrane region" description="Helical" evidence="2">
    <location>
        <begin position="21"/>
        <end position="39"/>
    </location>
</feature>
<feature type="transmembrane region" description="Helical" evidence="2">
    <location>
        <begin position="132"/>
        <end position="153"/>
    </location>
</feature>
<feature type="transmembrane region" description="Helical" evidence="2">
    <location>
        <begin position="45"/>
        <end position="63"/>
    </location>
</feature>
<dbReference type="InterPro" id="IPR003010">
    <property type="entry name" value="C-N_Hydrolase"/>
</dbReference>
<dbReference type="HAMAP" id="MF_01148">
    <property type="entry name" value="Lnt"/>
    <property type="match status" value="1"/>
</dbReference>
<gene>
    <name evidence="2 4" type="primary">lnt</name>
    <name evidence="4" type="ORF">KJP28_06385</name>
</gene>
<evidence type="ECO:0000256" key="2">
    <source>
        <dbReference type="HAMAP-Rule" id="MF_01148"/>
    </source>
</evidence>
<feature type="transmembrane region" description="Helical" evidence="2">
    <location>
        <begin position="70"/>
        <end position="89"/>
    </location>
</feature>
<dbReference type="InterPro" id="IPR045378">
    <property type="entry name" value="LNT_N"/>
</dbReference>
<proteinExistence type="inferred from homology"/>
<dbReference type="PANTHER" id="PTHR38686:SF1">
    <property type="entry name" value="APOLIPOPROTEIN N-ACYLTRANSFERASE"/>
    <property type="match status" value="1"/>
</dbReference>
<dbReference type="PROSITE" id="PS50263">
    <property type="entry name" value="CN_HYDROLASE"/>
    <property type="match status" value="1"/>
</dbReference>
<feature type="transmembrane region" description="Helical" evidence="2">
    <location>
        <begin position="203"/>
        <end position="221"/>
    </location>
</feature>
<dbReference type="EC" id="2.3.1.269" evidence="2"/>
<dbReference type="Pfam" id="PF20154">
    <property type="entry name" value="LNT_N"/>
    <property type="match status" value="1"/>
</dbReference>
<keyword evidence="2" id="KW-1133">Transmembrane helix</keyword>
<comment type="caution">
    <text evidence="4">The sequence shown here is derived from an EMBL/GenBank/DDBJ whole genome shotgun (WGS) entry which is preliminary data.</text>
</comment>
<evidence type="ECO:0000259" key="3">
    <source>
        <dbReference type="PROSITE" id="PS50263"/>
    </source>
</evidence>
<keyword evidence="2" id="KW-0472">Membrane</keyword>
<dbReference type="EMBL" id="JAHUZE010000002">
    <property type="protein sequence ID" value="MBV7378548.1"/>
    <property type="molecule type" value="Genomic_DNA"/>
</dbReference>
<keyword evidence="2" id="KW-0808">Transferase</keyword>
<feature type="domain" description="CN hydrolase" evidence="3">
    <location>
        <begin position="235"/>
        <end position="472"/>
    </location>
</feature>
<comment type="function">
    <text evidence="2">Catalyzes the phospholipid dependent N-acylation of the N-terminal cysteine of apolipoprotein, the last step in lipoprotein maturation.</text>
</comment>
<keyword evidence="2" id="KW-1003">Cell membrane</keyword>
<feature type="transmembrane region" description="Helical" evidence="2">
    <location>
        <begin position="478"/>
        <end position="500"/>
    </location>
</feature>
<sequence length="514" mass="54933">MANETPRFQRTEAWLERQHEHFWRVFALSASAGVLAGFGQAPFGAYPLTFIGLALGAALIQLAPTGRRALLTGWALGLGYFALTFVWIVQPFLVDIGRHGWMAPFALLFLSGGMALYWAGAAWLAKTVAGKHGAWVALGAAFGLAEMLRGWLFGGFPWGGPGLIWIDTPLAQLARLTGVYGLSALTVALGAALWPAMANVRRLAIWFGSAAVLVALAVVITPRDPGSRDATVRLVQPYAPQHLKWDPDHVMGFFDRAVELTQTGGTPDLVIWPETSIPAPLGRAPGLEEQAAAAAFPAPLIAGIQRVEGRTWRNSLVMYDGPGTIGWVYDKHHLVPFGEYVPLGDLAARFGINGLAAQDGAGYASGPGPVLRETPVGTVLPLICYEMIFARDIRDATGRPDWILQSTNDAWFGTFSGPQQHLVQARFRAIEFGLPIARAANTGVSAMIDARGSVTAKLPLGAPGVVDAPLPMSLPVTVYARAGDLPLLVLSFGLLAALFWRNRRNSVDPTPPGG</sequence>
<dbReference type="NCBIfam" id="TIGR00546">
    <property type="entry name" value="lnt"/>
    <property type="match status" value="1"/>
</dbReference>
<comment type="catalytic activity">
    <reaction evidence="2">
        <text>N-terminal S-1,2-diacyl-sn-glyceryl-L-cysteinyl-[lipoprotein] + a glycerophospholipid = N-acyl-S-1,2-diacyl-sn-glyceryl-L-cysteinyl-[lipoprotein] + a 2-acyl-sn-glycero-3-phospholipid + H(+)</text>
        <dbReference type="Rhea" id="RHEA:48228"/>
        <dbReference type="Rhea" id="RHEA-COMP:14681"/>
        <dbReference type="Rhea" id="RHEA-COMP:14684"/>
        <dbReference type="ChEBI" id="CHEBI:15378"/>
        <dbReference type="ChEBI" id="CHEBI:136912"/>
        <dbReference type="ChEBI" id="CHEBI:140656"/>
        <dbReference type="ChEBI" id="CHEBI:140657"/>
        <dbReference type="ChEBI" id="CHEBI:140660"/>
        <dbReference type="EC" id="2.3.1.269"/>
    </reaction>
</comment>
<keyword evidence="2" id="KW-0812">Transmembrane</keyword>
<accession>A0ABS6SZY8</accession>
<comment type="subcellular location">
    <subcellularLocation>
        <location evidence="2">Cell membrane</location>
        <topology evidence="2">Multi-pass membrane protein</topology>
    </subcellularLocation>
</comment>
<protein>
    <recommendedName>
        <fullName evidence="2">Apolipoprotein N-acyltransferase</fullName>
        <shortName evidence="2">ALP N-acyltransferase</shortName>
        <ecNumber evidence="2">2.3.1.269</ecNumber>
    </recommendedName>
</protein>
<feature type="transmembrane region" description="Helical" evidence="2">
    <location>
        <begin position="173"/>
        <end position="196"/>
    </location>
</feature>
<evidence type="ECO:0000313" key="4">
    <source>
        <dbReference type="EMBL" id="MBV7378548.1"/>
    </source>
</evidence>
<dbReference type="InterPro" id="IPR004563">
    <property type="entry name" value="Apolipo_AcylTrfase"/>
</dbReference>
<keyword evidence="5" id="KW-1185">Reference proteome</keyword>
<dbReference type="Pfam" id="PF00795">
    <property type="entry name" value="CN_hydrolase"/>
    <property type="match status" value="1"/>
</dbReference>